<gene>
    <name evidence="1" type="ORF">Baya_6708</name>
</gene>
<evidence type="ECO:0000313" key="2">
    <source>
        <dbReference type="Proteomes" id="UP000319801"/>
    </source>
</evidence>
<reference evidence="1 2" key="1">
    <citation type="journal article" date="2019" name="Genome Biol. Evol.">
        <title>Whole-Genome Sequencing of the Giant Devil Catfish, Bagarius yarrelli.</title>
        <authorList>
            <person name="Jiang W."/>
            <person name="Lv Y."/>
            <person name="Cheng L."/>
            <person name="Yang K."/>
            <person name="Chao B."/>
            <person name="Wang X."/>
            <person name="Li Y."/>
            <person name="Pan X."/>
            <person name="You X."/>
            <person name="Zhang Y."/>
            <person name="Yang J."/>
            <person name="Li J."/>
            <person name="Zhang X."/>
            <person name="Liu S."/>
            <person name="Sun C."/>
            <person name="Yang J."/>
            <person name="Shi Q."/>
        </authorList>
    </citation>
    <scope>NUCLEOTIDE SEQUENCE [LARGE SCALE GENOMIC DNA]</scope>
    <source>
        <strain evidence="1">JWS20170419001</strain>
        <tissue evidence="1">Muscle</tissue>
    </source>
</reference>
<name>A0A556U1M4_BAGYA</name>
<dbReference type="Proteomes" id="UP000319801">
    <property type="component" value="Unassembled WGS sequence"/>
</dbReference>
<keyword evidence="2" id="KW-1185">Reference proteome</keyword>
<proteinExistence type="predicted"/>
<accession>A0A556U1M4</accession>
<evidence type="ECO:0000313" key="1">
    <source>
        <dbReference type="EMBL" id="TSL82609.1"/>
    </source>
</evidence>
<dbReference type="AlphaFoldDB" id="A0A556U1M4"/>
<dbReference type="EMBL" id="VCAZ01000037">
    <property type="protein sequence ID" value="TSL82609.1"/>
    <property type="molecule type" value="Genomic_DNA"/>
</dbReference>
<sequence>MLSVNLSPPRPPPSSWPESLSALNEMKVERASKSEFLRVCRTVTAQENSVPPSDWCRTVTAQENSVPPSDWCRTVPPQEKQLEQLRTGEQCSYLFLSDWCRTVTAQENSVPPSDWCRTVTAQENSVPPSDWCRTVTAQENSAVFLRLIGVRTVTAQQENSVPPSDWCVEQLQHRRTVFLRLIGV</sequence>
<comment type="caution">
    <text evidence="1">The sequence shown here is derived from an EMBL/GenBank/DDBJ whole genome shotgun (WGS) entry which is preliminary data.</text>
</comment>
<protein>
    <submittedName>
        <fullName evidence="1">Uncharacterized protein</fullName>
    </submittedName>
</protein>
<organism evidence="1 2">
    <name type="scientific">Bagarius yarrelli</name>
    <name type="common">Goonch</name>
    <name type="synonym">Bagrus yarrelli</name>
    <dbReference type="NCBI Taxonomy" id="175774"/>
    <lineage>
        <taxon>Eukaryota</taxon>
        <taxon>Metazoa</taxon>
        <taxon>Chordata</taxon>
        <taxon>Craniata</taxon>
        <taxon>Vertebrata</taxon>
        <taxon>Euteleostomi</taxon>
        <taxon>Actinopterygii</taxon>
        <taxon>Neopterygii</taxon>
        <taxon>Teleostei</taxon>
        <taxon>Ostariophysi</taxon>
        <taxon>Siluriformes</taxon>
        <taxon>Sisoridae</taxon>
        <taxon>Sisorinae</taxon>
        <taxon>Bagarius</taxon>
    </lineage>
</organism>